<dbReference type="eggNOG" id="ENOG5033FI2">
    <property type="taxonomic scope" value="Bacteria"/>
</dbReference>
<gene>
    <name evidence="2" type="ORF">SAMN05660733_01087</name>
</gene>
<name>A0A1W2B577_9PSEU</name>
<dbReference type="Proteomes" id="UP000192840">
    <property type="component" value="Unassembled WGS sequence"/>
</dbReference>
<evidence type="ECO:0000313" key="3">
    <source>
        <dbReference type="Proteomes" id="UP000192840"/>
    </source>
</evidence>
<keyword evidence="1" id="KW-0732">Signal</keyword>
<reference evidence="3" key="1">
    <citation type="submission" date="2017-04" db="EMBL/GenBank/DDBJ databases">
        <authorList>
            <person name="Varghese N."/>
            <person name="Submissions S."/>
        </authorList>
    </citation>
    <scope>NUCLEOTIDE SEQUENCE [LARGE SCALE GENOMIC DNA]</scope>
    <source>
        <strain evidence="3">DSM 44073</strain>
    </source>
</reference>
<accession>A0A1W2B577</accession>
<dbReference type="AlphaFoldDB" id="A0A1W2B577"/>
<proteinExistence type="predicted"/>
<dbReference type="OrthoDB" id="4242268at2"/>
<dbReference type="STRING" id="40571.SAMN05660733_01087"/>
<dbReference type="EMBL" id="FWYC01000004">
    <property type="protein sequence ID" value="SMC68089.1"/>
    <property type="molecule type" value="Genomic_DNA"/>
</dbReference>
<evidence type="ECO:0008006" key="4">
    <source>
        <dbReference type="Google" id="ProtNLM"/>
    </source>
</evidence>
<evidence type="ECO:0000256" key="1">
    <source>
        <dbReference type="SAM" id="SignalP"/>
    </source>
</evidence>
<organism evidence="2 3">
    <name type="scientific">Lentzea albidocapillata</name>
    <dbReference type="NCBI Taxonomy" id="40571"/>
    <lineage>
        <taxon>Bacteria</taxon>
        <taxon>Bacillati</taxon>
        <taxon>Actinomycetota</taxon>
        <taxon>Actinomycetes</taxon>
        <taxon>Pseudonocardiales</taxon>
        <taxon>Pseudonocardiaceae</taxon>
        <taxon>Lentzea</taxon>
    </lineage>
</organism>
<feature type="signal peptide" evidence="1">
    <location>
        <begin position="1"/>
        <end position="30"/>
    </location>
</feature>
<protein>
    <recommendedName>
        <fullName evidence="4">Peptidase inhibitor family I36</fullName>
    </recommendedName>
</protein>
<sequence>MLGRMRAKRTIAVIAAFLGLTAMAVSPASAAAGSWKAYGNTNPITSSPHTWACAGSKTIGTDVLAQVCAIRSSSGGSAQGAVIVRNNRPGLFSTTAMVDLWTQGRGQLGIWECPSSGVAGNSWSVCFGRSQSVPSSDLANSFGSARDVYLGVSGLV</sequence>
<feature type="chain" id="PRO_5010728907" description="Peptidase inhibitor family I36" evidence="1">
    <location>
        <begin position="31"/>
        <end position="156"/>
    </location>
</feature>
<evidence type="ECO:0000313" key="2">
    <source>
        <dbReference type="EMBL" id="SMC68089.1"/>
    </source>
</evidence>
<keyword evidence="3" id="KW-1185">Reference proteome</keyword>